<dbReference type="SUPFAM" id="SSF50974">
    <property type="entry name" value="Nitrous oxide reductase, N-terminal domain"/>
    <property type="match status" value="1"/>
</dbReference>
<dbReference type="InterPro" id="IPR051200">
    <property type="entry name" value="Host-pathogen_enzymatic-act"/>
</dbReference>
<dbReference type="InterPro" id="IPR048433">
    <property type="entry name" value="YNCE-like_beta-prop"/>
</dbReference>
<sequence length="401" mass="43517">MHRALLALFSLTLAIGMTACRSHSSSAAQPQAPTQTASSPASAPAVPANPAPAQPASRLQAGLPGMPEYDPKNIYAFTGKGDLSPVVKNFPERVYVPDGKTNRLYLIDPKTYKVTASYKVDAEPQHVVPSYDLKTLYVVNDMGHTIIPIDPVSGKLGERIPVQDPYNLYFTPDGKYAIVVAEYQRRLDFFDPHTWNRQSSISVPCKGVNHMDYSADGRYLIAGCEFSGDILKIDVVGQKVLGKLHVGGMPQDVKLSPDGQVFYVADMDANGIHLIDGENFKPIGFIPTGKGAHGLYPSRDAKYLYISNRAEGSVSVLEFATRKLVTKWKIPGGGSPDMGGVSADGKTLWLAGRYHGEVYVFNTDLQKGGLIQRIKVGKGPHGLAIYPQPGRYSLGHTGVFR</sequence>
<dbReference type="Pfam" id="PF21783">
    <property type="entry name" value="YNCE"/>
    <property type="match status" value="1"/>
</dbReference>
<dbReference type="EMBL" id="QWLB01000026">
    <property type="protein sequence ID" value="RIH92079.1"/>
    <property type="molecule type" value="Genomic_DNA"/>
</dbReference>
<dbReference type="Proteomes" id="UP000266178">
    <property type="component" value="Unassembled WGS sequence"/>
</dbReference>
<accession>A0A399F9Y7</accession>
<evidence type="ECO:0000256" key="2">
    <source>
        <dbReference type="SAM" id="MobiDB-lite"/>
    </source>
</evidence>
<keyword evidence="1 3" id="KW-0732">Signal</keyword>
<evidence type="ECO:0000256" key="1">
    <source>
        <dbReference type="ARBA" id="ARBA00022729"/>
    </source>
</evidence>
<dbReference type="AlphaFoldDB" id="A0A399F9Y7"/>
<reference evidence="5 6" key="1">
    <citation type="submission" date="2018-08" db="EMBL/GenBank/DDBJ databases">
        <title>Meiothermus granaticius genome AF-68 sequencing project.</title>
        <authorList>
            <person name="Da Costa M.S."/>
            <person name="Albuquerque L."/>
            <person name="Raposo P."/>
            <person name="Froufe H.J.C."/>
            <person name="Barroso C.S."/>
            <person name="Egas C."/>
        </authorList>
    </citation>
    <scope>NUCLEOTIDE SEQUENCE [LARGE SCALE GENOMIC DNA]</scope>
    <source>
        <strain evidence="5 6">AF-68</strain>
    </source>
</reference>
<dbReference type="InterPro" id="IPR015943">
    <property type="entry name" value="WD40/YVTN_repeat-like_dom_sf"/>
</dbReference>
<protein>
    <submittedName>
        <fullName evidence="5">PE-PGRS family protein PE PGRS18</fullName>
    </submittedName>
</protein>
<proteinExistence type="predicted"/>
<name>A0A399F9Y7_9DEIN</name>
<feature type="domain" description="YNCE-like beta-propeller" evidence="4">
    <location>
        <begin position="94"/>
        <end position="383"/>
    </location>
</feature>
<keyword evidence="6" id="KW-1185">Reference proteome</keyword>
<dbReference type="PROSITE" id="PS51257">
    <property type="entry name" value="PROKAR_LIPOPROTEIN"/>
    <property type="match status" value="1"/>
</dbReference>
<dbReference type="RefSeq" id="WP_240631323.1">
    <property type="nucleotide sequence ID" value="NZ_BJXM01000001.1"/>
</dbReference>
<dbReference type="PANTHER" id="PTHR47197">
    <property type="entry name" value="PROTEIN NIRF"/>
    <property type="match status" value="1"/>
</dbReference>
<evidence type="ECO:0000313" key="5">
    <source>
        <dbReference type="EMBL" id="RIH92079.1"/>
    </source>
</evidence>
<feature type="chain" id="PRO_5030071884" evidence="3">
    <location>
        <begin position="20"/>
        <end position="401"/>
    </location>
</feature>
<evidence type="ECO:0000313" key="6">
    <source>
        <dbReference type="Proteomes" id="UP000266178"/>
    </source>
</evidence>
<dbReference type="PANTHER" id="PTHR47197:SF3">
    <property type="entry name" value="DIHYDRO-HEME D1 DEHYDROGENASE"/>
    <property type="match status" value="1"/>
</dbReference>
<dbReference type="InterPro" id="IPR011045">
    <property type="entry name" value="N2O_reductase_N"/>
</dbReference>
<feature type="signal peptide" evidence="3">
    <location>
        <begin position="1"/>
        <end position="19"/>
    </location>
</feature>
<feature type="compositionally biased region" description="Low complexity" evidence="2">
    <location>
        <begin position="25"/>
        <end position="46"/>
    </location>
</feature>
<evidence type="ECO:0000256" key="3">
    <source>
        <dbReference type="SAM" id="SignalP"/>
    </source>
</evidence>
<dbReference type="Gene3D" id="2.130.10.10">
    <property type="entry name" value="YVTN repeat-like/Quinoprotein amine dehydrogenase"/>
    <property type="match status" value="2"/>
</dbReference>
<feature type="region of interest" description="Disordered" evidence="2">
    <location>
        <begin position="25"/>
        <end position="64"/>
    </location>
</feature>
<gene>
    <name evidence="5" type="ORF">Mgrana_02049</name>
</gene>
<evidence type="ECO:0000259" key="4">
    <source>
        <dbReference type="Pfam" id="PF21783"/>
    </source>
</evidence>
<organism evidence="5 6">
    <name type="scientific">Meiothermus granaticius NBRC 107808</name>
    <dbReference type="NCBI Taxonomy" id="1227551"/>
    <lineage>
        <taxon>Bacteria</taxon>
        <taxon>Thermotogati</taxon>
        <taxon>Deinococcota</taxon>
        <taxon>Deinococci</taxon>
        <taxon>Thermales</taxon>
        <taxon>Thermaceae</taxon>
        <taxon>Meiothermus</taxon>
    </lineage>
</organism>
<comment type="caution">
    <text evidence="5">The sequence shown here is derived from an EMBL/GenBank/DDBJ whole genome shotgun (WGS) entry which is preliminary data.</text>
</comment>